<dbReference type="EMBL" id="JAKZMM010000016">
    <property type="protein sequence ID" value="MCJ2380521.1"/>
    <property type="molecule type" value="Genomic_DNA"/>
</dbReference>
<reference evidence="2 3" key="1">
    <citation type="submission" date="2022-03" db="EMBL/GenBank/DDBJ databases">
        <title>Parabacteroides sp. nov. isolated from swine feces.</title>
        <authorList>
            <person name="Bak J.E."/>
        </authorList>
    </citation>
    <scope>NUCLEOTIDE SEQUENCE [LARGE SCALE GENOMIC DNA]</scope>
    <source>
        <strain evidence="2 3">AGMB00274</strain>
    </source>
</reference>
<evidence type="ECO:0000313" key="3">
    <source>
        <dbReference type="Proteomes" id="UP001165444"/>
    </source>
</evidence>
<dbReference type="Pfam" id="PF05144">
    <property type="entry name" value="Phage_CRI"/>
    <property type="match status" value="1"/>
</dbReference>
<dbReference type="RefSeq" id="WP_243324551.1">
    <property type="nucleotide sequence ID" value="NZ_JAKZMM010000016.1"/>
</dbReference>
<dbReference type="Proteomes" id="UP001165444">
    <property type="component" value="Unassembled WGS sequence"/>
</dbReference>
<gene>
    <name evidence="2" type="ORF">MUN53_07860</name>
</gene>
<name>A0ABT0C1L5_9BACT</name>
<keyword evidence="3" id="KW-1185">Reference proteome</keyword>
<accession>A0ABT0C1L5</accession>
<comment type="caution">
    <text evidence="2">The sequence shown here is derived from an EMBL/GenBank/DDBJ whole genome shotgun (WGS) entry which is preliminary data.</text>
</comment>
<proteinExistence type="predicted"/>
<evidence type="ECO:0000259" key="1">
    <source>
        <dbReference type="Pfam" id="PF05144"/>
    </source>
</evidence>
<feature type="domain" description="Replication-associated protein G2P N-terminal" evidence="1">
    <location>
        <begin position="51"/>
        <end position="190"/>
    </location>
</feature>
<evidence type="ECO:0000313" key="2">
    <source>
        <dbReference type="EMBL" id="MCJ2380521.1"/>
    </source>
</evidence>
<sequence>MIDTIFLEIKERELDVPISFKEEVSCRIDINERFSNDEKIVGHLKNMLIEINGSTLKIRGSLSKWYEGNNVYGMAFEKVKKVIRELGNALGVPLERAKITRLDIADSFNMKYKAELYIDHLHYLNGYIRNLATSNCVYFVQKNKSKVSQTLRLCFYDKDKELKDKKDIEGKLAKGSDLGHLLRYELRIKSLRYLFGREIRCSDLFSEFFYTDLIDLWFNMYDCVKKERKGLNCNFPLKFNGLKEFQESCERLCVGAFNMQEELNIAYLRGEVTAQNKTNVLKRIKELENSIAEADEVVPLIKELDKKMLEAYDKRLCEIKNFNKTLTE</sequence>
<dbReference type="InterPro" id="IPR022686">
    <property type="entry name" value="G2P_N"/>
</dbReference>
<organism evidence="2 3">
    <name type="scientific">Parabacteroides faecalis</name>
    <dbReference type="NCBI Taxonomy" id="2924040"/>
    <lineage>
        <taxon>Bacteria</taxon>
        <taxon>Pseudomonadati</taxon>
        <taxon>Bacteroidota</taxon>
        <taxon>Bacteroidia</taxon>
        <taxon>Bacteroidales</taxon>
        <taxon>Tannerellaceae</taxon>
        <taxon>Parabacteroides</taxon>
    </lineage>
</organism>
<protein>
    <recommendedName>
        <fullName evidence="1">Replication-associated protein G2P N-terminal domain-containing protein</fullName>
    </recommendedName>
</protein>